<feature type="compositionally biased region" description="Low complexity" evidence="1">
    <location>
        <begin position="44"/>
        <end position="57"/>
    </location>
</feature>
<feature type="region of interest" description="Disordered" evidence="1">
    <location>
        <begin position="1"/>
        <end position="21"/>
    </location>
</feature>
<organism evidence="2 3">
    <name type="scientific">Solanum verrucosum</name>
    <dbReference type="NCBI Taxonomy" id="315347"/>
    <lineage>
        <taxon>Eukaryota</taxon>
        <taxon>Viridiplantae</taxon>
        <taxon>Streptophyta</taxon>
        <taxon>Embryophyta</taxon>
        <taxon>Tracheophyta</taxon>
        <taxon>Spermatophyta</taxon>
        <taxon>Magnoliopsida</taxon>
        <taxon>eudicotyledons</taxon>
        <taxon>Gunneridae</taxon>
        <taxon>Pentapetalae</taxon>
        <taxon>asterids</taxon>
        <taxon>lamiids</taxon>
        <taxon>Solanales</taxon>
        <taxon>Solanaceae</taxon>
        <taxon>Solanoideae</taxon>
        <taxon>Solaneae</taxon>
        <taxon>Solanum</taxon>
    </lineage>
</organism>
<evidence type="ECO:0000256" key="1">
    <source>
        <dbReference type="SAM" id="MobiDB-lite"/>
    </source>
</evidence>
<reference evidence="2" key="1">
    <citation type="submission" date="2023-08" db="EMBL/GenBank/DDBJ databases">
        <title>A de novo genome assembly of Solanum verrucosum Schlechtendal, a Mexican diploid species geographically isolated from the other diploid A-genome species in potato relatives.</title>
        <authorList>
            <person name="Hosaka K."/>
        </authorList>
    </citation>
    <scope>NUCLEOTIDE SEQUENCE</scope>
    <source>
        <tissue evidence="2">Young leaves</tissue>
    </source>
</reference>
<keyword evidence="3" id="KW-1185">Reference proteome</keyword>
<evidence type="ECO:0000313" key="2">
    <source>
        <dbReference type="EMBL" id="WMV59042.1"/>
    </source>
</evidence>
<proteinExistence type="predicted"/>
<protein>
    <recommendedName>
        <fullName evidence="4">Integrase core domain containing protein</fullName>
    </recommendedName>
</protein>
<feature type="region of interest" description="Disordered" evidence="1">
    <location>
        <begin position="222"/>
        <end position="250"/>
    </location>
</feature>
<dbReference type="Proteomes" id="UP001234989">
    <property type="component" value="Chromosome 12"/>
</dbReference>
<sequence length="250" mass="28421">MTPKQAPVHSREEDKSKYVTPSNVWKMKTSTMRESQSDFEWHSDSYSSGTFGSSSDTQDPPRAKRVNSSTEPNMWCVEGQHQIYVDARMLNDHQKMAHIITKEHRILTGLELDFVQILIAEIHERAFKTTTTLPFPCLIFHLCRAVEVPIWHCDRLMEVTKTMDASLIRDDANLAAPQRDPQVDLPIFGADLANFVEQIETIPEDAPTVEEDEVVMTALFDDTMPPPDTSRAAGKHHHPSDHTIDTKEAR</sequence>
<name>A0AAF0ZZX4_SOLVR</name>
<dbReference type="AlphaFoldDB" id="A0AAF0ZZX4"/>
<evidence type="ECO:0008006" key="4">
    <source>
        <dbReference type="Google" id="ProtNLM"/>
    </source>
</evidence>
<dbReference type="EMBL" id="CP133623">
    <property type="protein sequence ID" value="WMV59042.1"/>
    <property type="molecule type" value="Genomic_DNA"/>
</dbReference>
<gene>
    <name evidence="2" type="ORF">MTR67_052427</name>
</gene>
<feature type="region of interest" description="Disordered" evidence="1">
    <location>
        <begin position="36"/>
        <end position="70"/>
    </location>
</feature>
<feature type="compositionally biased region" description="Basic and acidic residues" evidence="1">
    <location>
        <begin position="240"/>
        <end position="250"/>
    </location>
</feature>
<accession>A0AAF0ZZX4</accession>
<evidence type="ECO:0000313" key="3">
    <source>
        <dbReference type="Proteomes" id="UP001234989"/>
    </source>
</evidence>